<proteinExistence type="inferred from homology"/>
<sequence length="85" mass="9474">MQTVTMYTGAFCPYCTMAKKLLHSLGVAEINEIRVDRSPEAFAEMQQLSGQRSIPQIFIGDTHVGGFTDLYGLHREGRLDSLLNP</sequence>
<dbReference type="GO" id="GO:0015035">
    <property type="term" value="F:protein-disulfide reductase activity"/>
    <property type="evidence" value="ECO:0007669"/>
    <property type="project" value="TreeGrafter"/>
</dbReference>
<dbReference type="CDD" id="cd03418">
    <property type="entry name" value="GRX_GRXb_1_3_like"/>
    <property type="match status" value="1"/>
</dbReference>
<dbReference type="InterPro" id="IPR014025">
    <property type="entry name" value="Glutaredoxin_subgr"/>
</dbReference>
<reference evidence="8 10" key="1">
    <citation type="submission" date="2014-12" db="EMBL/GenBank/DDBJ databases">
        <title>Genome sequence of Morococcus cerebrosus.</title>
        <authorList>
            <person name="Shin S.-K."/>
            <person name="Yi H."/>
        </authorList>
    </citation>
    <scope>NUCLEOTIDE SEQUENCE [LARGE SCALE GENOMIC DNA]</scope>
    <source>
        <strain evidence="8 10">CIP 81.93</strain>
    </source>
</reference>
<dbReference type="InterPro" id="IPR036249">
    <property type="entry name" value="Thioredoxin-like_sf"/>
</dbReference>
<evidence type="ECO:0000256" key="1">
    <source>
        <dbReference type="ARBA" id="ARBA00007787"/>
    </source>
</evidence>
<dbReference type="Pfam" id="PF00462">
    <property type="entry name" value="Glutaredoxin"/>
    <property type="match status" value="1"/>
</dbReference>
<keyword evidence="4" id="KW-1015">Disulfide bond</keyword>
<evidence type="ECO:0000256" key="2">
    <source>
        <dbReference type="ARBA" id="ARBA00022448"/>
    </source>
</evidence>
<dbReference type="GeneID" id="64349435"/>
<dbReference type="PATRIC" id="fig|1056807.3.peg.489"/>
<dbReference type="NCBIfam" id="TIGR02181">
    <property type="entry name" value="GRX_bact"/>
    <property type="match status" value="1"/>
</dbReference>
<evidence type="ECO:0000313" key="11">
    <source>
        <dbReference type="Proteomes" id="UP000829504"/>
    </source>
</evidence>
<dbReference type="GO" id="GO:0045454">
    <property type="term" value="P:cell redox homeostasis"/>
    <property type="evidence" value="ECO:0007669"/>
    <property type="project" value="InterPro"/>
</dbReference>
<evidence type="ECO:0000313" key="10">
    <source>
        <dbReference type="Proteomes" id="UP000031390"/>
    </source>
</evidence>
<name>A0A0C1H0X5_9NEIS</name>
<keyword evidence="6" id="KW-0963">Cytoplasm</keyword>
<evidence type="ECO:0000256" key="4">
    <source>
        <dbReference type="ARBA" id="ARBA00023157"/>
    </source>
</evidence>
<comment type="similarity">
    <text evidence="1 6">Belongs to the glutaredoxin family.</text>
</comment>
<evidence type="ECO:0000256" key="5">
    <source>
        <dbReference type="ARBA" id="ARBA00023284"/>
    </source>
</evidence>
<protein>
    <recommendedName>
        <fullName evidence="6">Glutaredoxin</fullName>
    </recommendedName>
</protein>
<dbReference type="RefSeq" id="WP_003741129.1">
    <property type="nucleotide sequence ID" value="NZ_CP094242.1"/>
</dbReference>
<dbReference type="PANTHER" id="PTHR46679">
    <property type="match status" value="1"/>
</dbReference>
<dbReference type="Proteomes" id="UP000829504">
    <property type="component" value="Chromosome"/>
</dbReference>
<dbReference type="InterPro" id="IPR011900">
    <property type="entry name" value="GRX_bact"/>
</dbReference>
<dbReference type="GeneID" id="99688230"/>
<dbReference type="Proteomes" id="UP000031390">
    <property type="component" value="Unassembled WGS sequence"/>
</dbReference>
<evidence type="ECO:0000313" key="9">
    <source>
        <dbReference type="EMBL" id="UNV86813.1"/>
    </source>
</evidence>
<dbReference type="GO" id="GO:0015038">
    <property type="term" value="F:glutathione disulfide oxidoreductase activity"/>
    <property type="evidence" value="ECO:0007669"/>
    <property type="project" value="UniProtKB-UniRule"/>
</dbReference>
<dbReference type="InterPro" id="IPR002109">
    <property type="entry name" value="Glutaredoxin"/>
</dbReference>
<comment type="function">
    <text evidence="6">Has a glutathione-disulfide oxidoreductase activity in the presence of NADPH and glutathione reductase. Reduces low molecular weight disulfides and proteins.</text>
</comment>
<evidence type="ECO:0000259" key="7">
    <source>
        <dbReference type="Pfam" id="PF00462"/>
    </source>
</evidence>
<dbReference type="PROSITE" id="PS00195">
    <property type="entry name" value="GLUTAREDOXIN_1"/>
    <property type="match status" value="1"/>
</dbReference>
<reference evidence="9 11" key="2">
    <citation type="submission" date="2022-03" db="EMBL/GenBank/DDBJ databases">
        <title>Genome sequencing of Morococcus cerebrosus.</title>
        <authorList>
            <person name="Baek M.-G."/>
            <person name="Yi H."/>
        </authorList>
    </citation>
    <scope>NUCLEOTIDE SEQUENCE [LARGE SCALE GENOMIC DNA]</scope>
    <source>
        <strain evidence="9 11">CIP 81.93</strain>
    </source>
</reference>
<keyword evidence="5 6" id="KW-0676">Redox-active center</keyword>
<accession>A0A0C1H0X5</accession>
<dbReference type="PANTHER" id="PTHR46679:SF1">
    <property type="entry name" value="GLUTAREDOXIN-2, MITOCHONDRIAL"/>
    <property type="match status" value="1"/>
</dbReference>
<gene>
    <name evidence="9" type="primary">grxC</name>
    <name evidence="8" type="ORF">MCC93_05070</name>
    <name evidence="9" type="ORF">MON37_09115</name>
</gene>
<dbReference type="InterPro" id="IPR011767">
    <property type="entry name" value="GLR_AS"/>
</dbReference>
<dbReference type="PRINTS" id="PR00160">
    <property type="entry name" value="GLUTAREDOXIN"/>
</dbReference>
<keyword evidence="2 6" id="KW-0813">Transport</keyword>
<dbReference type="EMBL" id="CP094242">
    <property type="protein sequence ID" value="UNV86813.1"/>
    <property type="molecule type" value="Genomic_DNA"/>
</dbReference>
<keyword evidence="11" id="KW-1185">Reference proteome</keyword>
<dbReference type="AlphaFoldDB" id="A0A0C1H0X5"/>
<dbReference type="PROSITE" id="PS51354">
    <property type="entry name" value="GLUTAREDOXIN_2"/>
    <property type="match status" value="1"/>
</dbReference>
<dbReference type="EMBL" id="JUFZ01000019">
    <property type="protein sequence ID" value="KIC12095.1"/>
    <property type="molecule type" value="Genomic_DNA"/>
</dbReference>
<evidence type="ECO:0000256" key="6">
    <source>
        <dbReference type="RuleBase" id="RU364065"/>
    </source>
</evidence>
<feature type="domain" description="Glutaredoxin" evidence="7">
    <location>
        <begin position="4"/>
        <end position="64"/>
    </location>
</feature>
<evidence type="ECO:0000313" key="8">
    <source>
        <dbReference type="EMBL" id="KIC12095.1"/>
    </source>
</evidence>
<dbReference type="Gene3D" id="3.40.30.10">
    <property type="entry name" value="Glutaredoxin"/>
    <property type="match status" value="1"/>
</dbReference>
<organism evidence="8 10">
    <name type="scientific">Morococcus cerebrosus</name>
    <dbReference type="NCBI Taxonomy" id="1056807"/>
    <lineage>
        <taxon>Bacteria</taxon>
        <taxon>Pseudomonadati</taxon>
        <taxon>Pseudomonadota</taxon>
        <taxon>Betaproteobacteria</taxon>
        <taxon>Neisseriales</taxon>
        <taxon>Neisseriaceae</taxon>
        <taxon>Morococcus</taxon>
    </lineage>
</organism>
<keyword evidence="3 6" id="KW-0249">Electron transport</keyword>
<evidence type="ECO:0000256" key="3">
    <source>
        <dbReference type="ARBA" id="ARBA00022982"/>
    </source>
</evidence>
<dbReference type="SUPFAM" id="SSF52833">
    <property type="entry name" value="Thioredoxin-like"/>
    <property type="match status" value="1"/>
</dbReference>